<evidence type="ECO:0000259" key="8">
    <source>
        <dbReference type="Pfam" id="PF07992"/>
    </source>
</evidence>
<dbReference type="EMBL" id="PCXU01000012">
    <property type="protein sequence ID" value="PIR43746.1"/>
    <property type="molecule type" value="Genomic_DNA"/>
</dbReference>
<protein>
    <recommendedName>
        <fullName evidence="6">Thioredoxin reductase</fullName>
        <ecNumber evidence="6">1.8.1.9</ecNumber>
    </recommendedName>
</protein>
<evidence type="ECO:0000256" key="6">
    <source>
        <dbReference type="RuleBase" id="RU003880"/>
    </source>
</evidence>
<gene>
    <name evidence="9" type="primary">trxB</name>
    <name evidence="9" type="ORF">COV24_01160</name>
</gene>
<evidence type="ECO:0000313" key="9">
    <source>
        <dbReference type="EMBL" id="PIR43746.1"/>
    </source>
</evidence>
<dbReference type="InterPro" id="IPR008255">
    <property type="entry name" value="Pyr_nucl-diS_OxRdtase_2_AS"/>
</dbReference>
<dbReference type="GO" id="GO:0005737">
    <property type="term" value="C:cytoplasm"/>
    <property type="evidence" value="ECO:0007669"/>
    <property type="project" value="InterPro"/>
</dbReference>
<comment type="similarity">
    <text evidence="6">Belongs to the class-II pyridine nucleotide-disulfide oxidoreductase family.</text>
</comment>
<evidence type="ECO:0000256" key="1">
    <source>
        <dbReference type="ARBA" id="ARBA00022630"/>
    </source>
</evidence>
<evidence type="ECO:0000256" key="3">
    <source>
        <dbReference type="ARBA" id="ARBA00023002"/>
    </source>
</evidence>
<evidence type="ECO:0000256" key="4">
    <source>
        <dbReference type="ARBA" id="ARBA00023157"/>
    </source>
</evidence>
<comment type="cofactor">
    <cofactor evidence="7">
        <name>FAD</name>
        <dbReference type="ChEBI" id="CHEBI:57692"/>
    </cofactor>
    <text evidence="7">Binds 1 FAD per subunit.</text>
</comment>
<comment type="subunit">
    <text evidence="6">Homodimer.</text>
</comment>
<dbReference type="GO" id="GO:0019430">
    <property type="term" value="P:removal of superoxide radicals"/>
    <property type="evidence" value="ECO:0007669"/>
    <property type="project" value="UniProtKB-UniRule"/>
</dbReference>
<feature type="domain" description="FAD/NAD(P)-binding" evidence="8">
    <location>
        <begin position="5"/>
        <end position="298"/>
    </location>
</feature>
<accession>A0A2H0RBK0</accession>
<keyword evidence="2 6" id="KW-0274">FAD</keyword>
<dbReference type="AlphaFoldDB" id="A0A2H0RBK0"/>
<organism evidence="9 10">
    <name type="scientific">candidate division WWE3 bacterium CG10_big_fil_rev_8_21_14_0_10_32_10</name>
    <dbReference type="NCBI Taxonomy" id="1975090"/>
    <lineage>
        <taxon>Bacteria</taxon>
        <taxon>Katanobacteria</taxon>
    </lineage>
</organism>
<dbReference type="InterPro" id="IPR005982">
    <property type="entry name" value="Thioredox_Rdtase"/>
</dbReference>
<dbReference type="PRINTS" id="PR00469">
    <property type="entry name" value="PNDRDTASEII"/>
</dbReference>
<keyword evidence="4" id="KW-1015">Disulfide bond</keyword>
<dbReference type="PANTHER" id="PTHR48105">
    <property type="entry name" value="THIOREDOXIN REDUCTASE 1-RELATED-RELATED"/>
    <property type="match status" value="1"/>
</dbReference>
<reference evidence="9 10" key="1">
    <citation type="submission" date="2017-09" db="EMBL/GenBank/DDBJ databases">
        <title>Depth-based differentiation of microbial function through sediment-hosted aquifers and enrichment of novel symbionts in the deep terrestrial subsurface.</title>
        <authorList>
            <person name="Probst A.J."/>
            <person name="Ladd B."/>
            <person name="Jarett J.K."/>
            <person name="Geller-Mcgrath D.E."/>
            <person name="Sieber C.M."/>
            <person name="Emerson J.B."/>
            <person name="Anantharaman K."/>
            <person name="Thomas B.C."/>
            <person name="Malmstrom R."/>
            <person name="Stieglmeier M."/>
            <person name="Klingl A."/>
            <person name="Woyke T."/>
            <person name="Ryan C.M."/>
            <person name="Banfield J.F."/>
        </authorList>
    </citation>
    <scope>NUCLEOTIDE SEQUENCE [LARGE SCALE GENOMIC DNA]</scope>
    <source>
        <strain evidence="9">CG10_big_fil_rev_8_21_14_0_10_32_10</strain>
    </source>
</reference>
<keyword evidence="5 6" id="KW-0676">Redox-active center</keyword>
<comment type="caution">
    <text evidence="9">The sequence shown here is derived from an EMBL/GenBank/DDBJ whole genome shotgun (WGS) entry which is preliminary data.</text>
</comment>
<dbReference type="PROSITE" id="PS00573">
    <property type="entry name" value="PYRIDINE_REDOX_2"/>
    <property type="match status" value="1"/>
</dbReference>
<keyword evidence="3 6" id="KW-0560">Oxidoreductase</keyword>
<dbReference type="PRINTS" id="PR00368">
    <property type="entry name" value="FADPNR"/>
</dbReference>
<dbReference type="GO" id="GO:0004791">
    <property type="term" value="F:thioredoxin-disulfide reductase (NADPH) activity"/>
    <property type="evidence" value="ECO:0007669"/>
    <property type="project" value="UniProtKB-UniRule"/>
</dbReference>
<keyword evidence="7" id="KW-0521">NADP</keyword>
<evidence type="ECO:0000256" key="2">
    <source>
        <dbReference type="ARBA" id="ARBA00022827"/>
    </source>
</evidence>
<dbReference type="InterPro" id="IPR036188">
    <property type="entry name" value="FAD/NAD-bd_sf"/>
</dbReference>
<sequence>MNEIYDVLIIGSGPAGLTSAIYAARANLKPLVIAGMEPGGQLMTTTIVENFPGFPDGVNGPDLMQNMIKQAERFGARFVYDVVSNVDFSKNNSNKTLKVVAGNKEYFAKSVIIATGSSPRKLGISSEQQFWGRGLSTCATCDGAFYKDKTVAVVGGGDSAAEESTFLTRFAKKVYLVHRRDSLRASQIMQDRFFGNEKIEVLWNKEVKDIVGTSTVTKIVLFDNKSNKQSDLPVDGIFLAIGHIPNTSFLYDALEKDEAGFVKVKNGTHTQTNIDGVYVAGDVHDSYYQQAITASGMGCMAAMDVEKYLASIT</sequence>
<evidence type="ECO:0000256" key="5">
    <source>
        <dbReference type="ARBA" id="ARBA00023284"/>
    </source>
</evidence>
<evidence type="ECO:0000256" key="7">
    <source>
        <dbReference type="RuleBase" id="RU003881"/>
    </source>
</evidence>
<comment type="catalytic activity">
    <reaction evidence="6">
        <text>[thioredoxin]-dithiol + NADP(+) = [thioredoxin]-disulfide + NADPH + H(+)</text>
        <dbReference type="Rhea" id="RHEA:20345"/>
        <dbReference type="Rhea" id="RHEA-COMP:10698"/>
        <dbReference type="Rhea" id="RHEA-COMP:10700"/>
        <dbReference type="ChEBI" id="CHEBI:15378"/>
        <dbReference type="ChEBI" id="CHEBI:29950"/>
        <dbReference type="ChEBI" id="CHEBI:50058"/>
        <dbReference type="ChEBI" id="CHEBI:57783"/>
        <dbReference type="ChEBI" id="CHEBI:58349"/>
        <dbReference type="EC" id="1.8.1.9"/>
    </reaction>
</comment>
<dbReference type="Pfam" id="PF07992">
    <property type="entry name" value="Pyr_redox_2"/>
    <property type="match status" value="1"/>
</dbReference>
<dbReference type="Gene3D" id="3.50.50.60">
    <property type="entry name" value="FAD/NAD(P)-binding domain"/>
    <property type="match status" value="2"/>
</dbReference>
<dbReference type="SUPFAM" id="SSF51905">
    <property type="entry name" value="FAD/NAD(P)-binding domain"/>
    <property type="match status" value="1"/>
</dbReference>
<evidence type="ECO:0000313" key="10">
    <source>
        <dbReference type="Proteomes" id="UP000230214"/>
    </source>
</evidence>
<dbReference type="EC" id="1.8.1.9" evidence="6"/>
<name>A0A2H0RBK0_UNCKA</name>
<dbReference type="InterPro" id="IPR023753">
    <property type="entry name" value="FAD/NAD-binding_dom"/>
</dbReference>
<dbReference type="NCBIfam" id="TIGR01292">
    <property type="entry name" value="TRX_reduct"/>
    <property type="match status" value="1"/>
</dbReference>
<dbReference type="Proteomes" id="UP000230214">
    <property type="component" value="Unassembled WGS sequence"/>
</dbReference>
<proteinExistence type="inferred from homology"/>
<dbReference type="InterPro" id="IPR050097">
    <property type="entry name" value="Ferredoxin-NADP_redctase_2"/>
</dbReference>
<keyword evidence="1 6" id="KW-0285">Flavoprotein</keyword>